<name>A0A1I1DLJ6_BREAD</name>
<accession>A0A1I1DLJ6</accession>
<keyword evidence="3" id="KW-1185">Reference proteome</keyword>
<dbReference type="AlphaFoldDB" id="A0A1I1DLJ6"/>
<evidence type="ECO:0000313" key="2">
    <source>
        <dbReference type="EMBL" id="SFB75727.1"/>
    </source>
</evidence>
<organism evidence="2 3">
    <name type="scientific">Brevinema andersonii</name>
    <dbReference type="NCBI Taxonomy" id="34097"/>
    <lineage>
        <taxon>Bacteria</taxon>
        <taxon>Pseudomonadati</taxon>
        <taxon>Spirochaetota</taxon>
        <taxon>Spirochaetia</taxon>
        <taxon>Brevinematales</taxon>
        <taxon>Brevinemataceae</taxon>
        <taxon>Brevinema</taxon>
    </lineage>
</organism>
<reference evidence="3" key="1">
    <citation type="submission" date="2016-10" db="EMBL/GenBank/DDBJ databases">
        <authorList>
            <person name="Varghese N."/>
            <person name="Submissions S."/>
        </authorList>
    </citation>
    <scope>NUCLEOTIDE SEQUENCE [LARGE SCALE GENOMIC DNA]</scope>
    <source>
        <strain evidence="3">ATCC 43811</strain>
    </source>
</reference>
<dbReference type="STRING" id="34097.SAMN02745150_00649"/>
<feature type="region of interest" description="Disordered" evidence="1">
    <location>
        <begin position="1"/>
        <end position="27"/>
    </location>
</feature>
<dbReference type="EMBL" id="FOKY01000002">
    <property type="protein sequence ID" value="SFB75727.1"/>
    <property type="molecule type" value="Genomic_DNA"/>
</dbReference>
<dbReference type="Proteomes" id="UP000240042">
    <property type="component" value="Unassembled WGS sequence"/>
</dbReference>
<evidence type="ECO:0000256" key="1">
    <source>
        <dbReference type="SAM" id="MobiDB-lite"/>
    </source>
</evidence>
<proteinExistence type="predicted"/>
<evidence type="ECO:0000313" key="3">
    <source>
        <dbReference type="Proteomes" id="UP000240042"/>
    </source>
</evidence>
<sequence length="211" mass="24117">MGRIVAQEKNKKYPKKKKTVTEEKIENKQPIQIKKQYKKSNKPERNIPKWEFEASLKGPDLPETKADLLSILAEIDPQELLMDPLVQKHKNISKIYPNNSNDQAVNKIIIDISQTCPICNKTIREIMYALHDYDHNQLAHFDCVFKKVSISIKDKLINGRYLAYLGSGSFGIMEPKNNKHSKSILIEKIYPGAPVEELLHGGAEVHGDEEI</sequence>
<gene>
    <name evidence="2" type="ORF">SAMN02745150_00649</name>
</gene>
<feature type="compositionally biased region" description="Basic and acidic residues" evidence="1">
    <location>
        <begin position="1"/>
        <end position="11"/>
    </location>
</feature>
<protein>
    <submittedName>
        <fullName evidence="2">Uncharacterized protein</fullName>
    </submittedName>
</protein>